<evidence type="ECO:0000256" key="5">
    <source>
        <dbReference type="ARBA" id="ARBA00022832"/>
    </source>
</evidence>
<evidence type="ECO:0000256" key="3">
    <source>
        <dbReference type="ARBA" id="ARBA00022448"/>
    </source>
</evidence>
<dbReference type="Gene3D" id="1.20.1280.180">
    <property type="match status" value="1"/>
</dbReference>
<sequence length="673" mass="76413">MASYRLLHGNKISALNYFRFVRKVTGSHSLLSHSRRFQSTTQSSDEDKYILPKSKVYTYHYQDSLPRLPIPKLENTCHRYLASQKPLLTPEEYEVTKKLTEKFQKQEGPVLNAELIKQDKINKHTSYISESWFDMYLTDRKSIVLNYNPFINFKEDPIKENNDQLIRATNFIKSAVRFKISLDQTVLEPDIFHLNPKRSDSDWFKSIIRFVPRKLSWYGAFLAKAFPLDMSQYNRLFCSTRIPNKGKDKLATFEGARHLLVMHKGHFYVFDVITTDGNIIPASTIYQNLKEILTDPTPPPRHPLGVLTTEDRDTWASQRHAISAIPANHEALKLIDSALFALCLDDEAPYEPAHLTQVMLHGDGMNRWFDKSFQLIVCKQGVSAINFEHSWGDGVAVLRFFNEVFKDSSTRPAISPQEAQSINCESTVRKLEFSLTPELERGVQVAKEKFDDTVSTLITETLEIKSYGKDYIKTKQLSPDAYMQLAFQMGIYRQKGHFVPTYESCATAAFRHGRTETIRSASNATVACSEAFDKSHRAGVDEMVNRIKIATDWHAKLTKEAAMGQGFDRHLFALRTLAEASGQQPDIFQDSAYTKINRIHLSTSTLSSPAIMIGGFAPVIPEGLGVGYGIFDDRLGCNVTCYENGGNAKEFLECVASSLEDMHTVLNGKNFKQ</sequence>
<keyword evidence="7" id="KW-0012">Acyltransferase</keyword>
<feature type="domain" description="Choline/carnitine acyltransferase" evidence="10">
    <location>
        <begin position="68"/>
        <end position="655"/>
    </location>
</feature>
<keyword evidence="4" id="KW-0808">Transferase</keyword>
<reference evidence="12" key="1">
    <citation type="submission" date="2025-08" db="UniProtKB">
        <authorList>
            <consortium name="RefSeq"/>
        </authorList>
    </citation>
    <scope>IDENTIFICATION</scope>
</reference>
<dbReference type="KEGG" id="aten:116303285"/>
<name>A0A6P8IP86_ACTTE</name>
<keyword evidence="6" id="KW-0443">Lipid metabolism</keyword>
<dbReference type="InterPro" id="IPR042231">
    <property type="entry name" value="Cho/carn_acyl_trans_2"/>
</dbReference>
<dbReference type="InterPro" id="IPR000542">
    <property type="entry name" value="Carn_acyl_trans"/>
</dbReference>
<evidence type="ECO:0000256" key="4">
    <source>
        <dbReference type="ARBA" id="ARBA00022679"/>
    </source>
</evidence>
<evidence type="ECO:0000256" key="1">
    <source>
        <dbReference type="ARBA" id="ARBA00005005"/>
    </source>
</evidence>
<dbReference type="AlphaFoldDB" id="A0A6P8IP86"/>
<evidence type="ECO:0000313" key="11">
    <source>
        <dbReference type="Proteomes" id="UP000515163"/>
    </source>
</evidence>
<dbReference type="PANTHER" id="PTHR22589:SF16">
    <property type="entry name" value="CARNITINE O-PALMITOYLTRANSFERASE 2, MITOCHONDRIAL"/>
    <property type="match status" value="1"/>
</dbReference>
<evidence type="ECO:0000256" key="9">
    <source>
        <dbReference type="PIRSR" id="PIRSR600542-1"/>
    </source>
</evidence>
<proteinExistence type="inferred from homology"/>
<dbReference type="RefSeq" id="XP_031568662.1">
    <property type="nucleotide sequence ID" value="XM_031712802.1"/>
</dbReference>
<dbReference type="GeneID" id="116303285"/>
<dbReference type="InterPro" id="IPR039551">
    <property type="entry name" value="Cho/carn_acyl_trans"/>
</dbReference>
<evidence type="ECO:0000256" key="6">
    <source>
        <dbReference type="ARBA" id="ARBA00023098"/>
    </source>
</evidence>
<dbReference type="UniPathway" id="UPA00659"/>
<dbReference type="PANTHER" id="PTHR22589">
    <property type="entry name" value="CARNITINE O-ACYLTRANSFERASE"/>
    <property type="match status" value="1"/>
</dbReference>
<feature type="active site" description="Proton acceptor" evidence="9">
    <location>
        <position position="389"/>
    </location>
</feature>
<evidence type="ECO:0000256" key="8">
    <source>
        <dbReference type="ARBA" id="ARBA00048999"/>
    </source>
</evidence>
<comment type="similarity">
    <text evidence="2">Belongs to the carnitine/choline acetyltransferase family.</text>
</comment>
<keyword evidence="3" id="KW-0813">Transport</keyword>
<dbReference type="GO" id="GO:0004095">
    <property type="term" value="F:carnitine O-palmitoyltransferase activity"/>
    <property type="evidence" value="ECO:0007669"/>
    <property type="project" value="TreeGrafter"/>
</dbReference>
<dbReference type="SUPFAM" id="SSF52777">
    <property type="entry name" value="CoA-dependent acyltransferases"/>
    <property type="match status" value="2"/>
</dbReference>
<dbReference type="FunFam" id="1.10.275.20:FF:000001">
    <property type="entry name" value="carnitine O-palmitoyltransferase 2, mitochondrial"/>
    <property type="match status" value="1"/>
</dbReference>
<dbReference type="InParanoid" id="A0A6P8IP86"/>
<organism evidence="11 12">
    <name type="scientific">Actinia tenebrosa</name>
    <name type="common">Australian red waratah sea anemone</name>
    <dbReference type="NCBI Taxonomy" id="6105"/>
    <lineage>
        <taxon>Eukaryota</taxon>
        <taxon>Metazoa</taxon>
        <taxon>Cnidaria</taxon>
        <taxon>Anthozoa</taxon>
        <taxon>Hexacorallia</taxon>
        <taxon>Actiniaria</taxon>
        <taxon>Actiniidae</taxon>
        <taxon>Actinia</taxon>
    </lineage>
</organism>
<dbReference type="OrthoDB" id="240216at2759"/>
<dbReference type="InterPro" id="IPR042572">
    <property type="entry name" value="Carn_acyl_trans_N"/>
</dbReference>
<evidence type="ECO:0000256" key="7">
    <source>
        <dbReference type="ARBA" id="ARBA00023315"/>
    </source>
</evidence>
<dbReference type="FunCoup" id="A0A6P8IP86">
    <property type="interactions" value="1219"/>
</dbReference>
<evidence type="ECO:0000313" key="12">
    <source>
        <dbReference type="RefSeq" id="XP_031568662.1"/>
    </source>
</evidence>
<comment type="catalytic activity">
    <reaction evidence="8">
        <text>4,8-dimethylnonanoyl-CoA + (R)-carnitine = O-4,8-dimethylnonanoyl-(R)-carnitine + CoA</text>
        <dbReference type="Rhea" id="RHEA:44860"/>
        <dbReference type="ChEBI" id="CHEBI:16347"/>
        <dbReference type="ChEBI" id="CHEBI:57287"/>
        <dbReference type="ChEBI" id="CHEBI:77061"/>
        <dbReference type="ChEBI" id="CHEBI:84654"/>
    </reaction>
</comment>
<evidence type="ECO:0000259" key="10">
    <source>
        <dbReference type="Pfam" id="PF00755"/>
    </source>
</evidence>
<keyword evidence="5" id="KW-0276">Fatty acid metabolism</keyword>
<dbReference type="Gene3D" id="1.10.275.20">
    <property type="entry name" value="Choline/Carnitine o-acyltransferase"/>
    <property type="match status" value="1"/>
</dbReference>
<dbReference type="GO" id="GO:0006635">
    <property type="term" value="P:fatty acid beta-oxidation"/>
    <property type="evidence" value="ECO:0007669"/>
    <property type="project" value="UniProtKB-UniPathway"/>
</dbReference>
<dbReference type="Gene3D" id="3.30.559.10">
    <property type="entry name" value="Chloramphenicol acetyltransferase-like domain"/>
    <property type="match status" value="1"/>
</dbReference>
<dbReference type="Pfam" id="PF00755">
    <property type="entry name" value="Carn_acyltransf"/>
    <property type="match status" value="1"/>
</dbReference>
<comment type="pathway">
    <text evidence="1">Lipid metabolism; fatty acid beta-oxidation.</text>
</comment>
<keyword evidence="11" id="KW-1185">Reference proteome</keyword>
<accession>A0A6P8IP86</accession>
<dbReference type="Gene3D" id="3.30.559.70">
    <property type="entry name" value="Choline/Carnitine o-acyltransferase, domain 2"/>
    <property type="match status" value="1"/>
</dbReference>
<dbReference type="Proteomes" id="UP000515163">
    <property type="component" value="Unplaced"/>
</dbReference>
<evidence type="ECO:0000256" key="2">
    <source>
        <dbReference type="ARBA" id="ARBA00005232"/>
    </source>
</evidence>
<dbReference type="GO" id="GO:0005739">
    <property type="term" value="C:mitochondrion"/>
    <property type="evidence" value="ECO:0007669"/>
    <property type="project" value="TreeGrafter"/>
</dbReference>
<dbReference type="FunFam" id="1.20.1280.180:FF:000001">
    <property type="entry name" value="Carnitine O-palmitoyltransferase 2, mitochondrial"/>
    <property type="match status" value="1"/>
</dbReference>
<dbReference type="InterPro" id="IPR023213">
    <property type="entry name" value="CAT-like_dom_sf"/>
</dbReference>
<gene>
    <name evidence="12" type="primary">LOC116303285</name>
</gene>
<protein>
    <submittedName>
        <fullName evidence="12">Carnitine O-palmitoyltransferase 2, mitochondrial-like</fullName>
    </submittedName>
</protein>